<protein>
    <submittedName>
        <fullName evidence="1">Uncharacterized protein</fullName>
    </submittedName>
</protein>
<accession>A0A6J4J634</accession>
<evidence type="ECO:0000313" key="1">
    <source>
        <dbReference type="EMBL" id="CAA9268965.1"/>
    </source>
</evidence>
<organism evidence="1">
    <name type="scientific">uncultured Chloroflexota bacterium</name>
    <dbReference type="NCBI Taxonomy" id="166587"/>
    <lineage>
        <taxon>Bacteria</taxon>
        <taxon>Bacillati</taxon>
        <taxon>Chloroflexota</taxon>
        <taxon>environmental samples</taxon>
    </lineage>
</organism>
<gene>
    <name evidence="1" type="ORF">AVDCRST_MAG77-3079</name>
</gene>
<reference evidence="1" key="1">
    <citation type="submission" date="2020-02" db="EMBL/GenBank/DDBJ databases">
        <authorList>
            <person name="Meier V. D."/>
        </authorList>
    </citation>
    <scope>NUCLEOTIDE SEQUENCE</scope>
    <source>
        <strain evidence="1">AVDCRST_MAG77</strain>
    </source>
</reference>
<proteinExistence type="predicted"/>
<dbReference type="AlphaFoldDB" id="A0A6J4J634"/>
<dbReference type="EMBL" id="CADCTC010000171">
    <property type="protein sequence ID" value="CAA9268965.1"/>
    <property type="molecule type" value="Genomic_DNA"/>
</dbReference>
<name>A0A6J4J634_9CHLR</name>
<sequence>MTASRDARQRAAEVEADEDLSKPFELDVVARHAA</sequence>